<evidence type="ECO:0000313" key="4">
    <source>
        <dbReference type="EMBL" id="JAC60554.1"/>
    </source>
</evidence>
<feature type="domain" description="GATA-type" evidence="3">
    <location>
        <begin position="15"/>
        <end position="50"/>
    </location>
</feature>
<dbReference type="GO" id="GO:0008270">
    <property type="term" value="F:zinc ion binding"/>
    <property type="evidence" value="ECO:0007669"/>
    <property type="project" value="UniProtKB-KW"/>
</dbReference>
<dbReference type="EMBL" id="GBEZ01019183">
    <property type="protein sequence ID" value="JAC67339.1"/>
    <property type="molecule type" value="Transcribed_RNA"/>
</dbReference>
<evidence type="ECO:0000313" key="5">
    <source>
        <dbReference type="EMBL" id="JAC67339.1"/>
    </source>
</evidence>
<feature type="compositionally biased region" description="Polar residues" evidence="2">
    <location>
        <begin position="142"/>
        <end position="156"/>
    </location>
</feature>
<keyword evidence="1" id="KW-0862">Zinc</keyword>
<keyword evidence="1" id="KW-0479">Metal-binding</keyword>
<dbReference type="PROSITE" id="PS00344">
    <property type="entry name" value="GATA_ZN_FINGER_1"/>
    <property type="match status" value="1"/>
</dbReference>
<protein>
    <recommendedName>
        <fullName evidence="3">GATA-type domain-containing protein</fullName>
    </recommendedName>
</protein>
<feature type="region of interest" description="Disordered" evidence="2">
    <location>
        <begin position="1"/>
        <end position="20"/>
    </location>
</feature>
<name>A0A061R989_9CHLO</name>
<feature type="region of interest" description="Disordered" evidence="2">
    <location>
        <begin position="377"/>
        <end position="416"/>
    </location>
</feature>
<dbReference type="AlphaFoldDB" id="A0A061R989"/>
<dbReference type="PROSITE" id="PS50114">
    <property type="entry name" value="GATA_ZN_FINGER_2"/>
    <property type="match status" value="1"/>
</dbReference>
<feature type="region of interest" description="Disordered" evidence="2">
    <location>
        <begin position="56"/>
        <end position="242"/>
    </location>
</feature>
<proteinExistence type="predicted"/>
<feature type="compositionally biased region" description="Low complexity" evidence="2">
    <location>
        <begin position="1"/>
        <end position="12"/>
    </location>
</feature>
<dbReference type="InterPro" id="IPR013088">
    <property type="entry name" value="Znf_NHR/GATA"/>
</dbReference>
<dbReference type="Pfam" id="PF00320">
    <property type="entry name" value="GATA"/>
    <property type="match status" value="1"/>
</dbReference>
<sequence>MGQSGSGRSTGSLRGGPGGPCDHCFRTNSPCWRKGPPEKPLLCNACGAHYLVKKSLDGYKPGQKGTRSPKGNTSKRSKGMKETTGENFPKDHLSHSEVCPSTTTSSDTQGNGKRARRENKRYTPEQDNDKNQRKPKALQVPLTRQDSDVSISNTPMAVSLLADMADRRKKRAPPPVWELRSPRSAEQKSFQPFKSEAKSEAKSPVEDNRFPSISSFAPEAAKEAAAVDREEQNSSAQTLLKDAALSSSRMPAAEGAEFQSLWHEGGRVGGPPQPPLREPHAWHGDASNPSAWTALSPWTSFSPLPRSVAGYAQDAAARSGPYCIKGAAMGSPVFPAAVADFQRLLAGGVFEPPGRFVLPMAAAPPFGGRAGLPYVPRDISRGPWEAAPPRCTSDLRTMGKAAKPGSKPGGGQRARQ</sequence>
<dbReference type="CDD" id="cd00202">
    <property type="entry name" value="ZnF_GATA"/>
    <property type="match status" value="1"/>
</dbReference>
<evidence type="ECO:0000259" key="3">
    <source>
        <dbReference type="PROSITE" id="PS50114"/>
    </source>
</evidence>
<feature type="compositionally biased region" description="Basic and acidic residues" evidence="2">
    <location>
        <begin position="79"/>
        <end position="95"/>
    </location>
</feature>
<dbReference type="GO" id="GO:0006355">
    <property type="term" value="P:regulation of DNA-templated transcription"/>
    <property type="evidence" value="ECO:0007669"/>
    <property type="project" value="InterPro"/>
</dbReference>
<organism evidence="5">
    <name type="scientific">Tetraselmis sp. GSL018</name>
    <dbReference type="NCBI Taxonomy" id="582737"/>
    <lineage>
        <taxon>Eukaryota</taxon>
        <taxon>Viridiplantae</taxon>
        <taxon>Chlorophyta</taxon>
        <taxon>core chlorophytes</taxon>
        <taxon>Chlorodendrophyceae</taxon>
        <taxon>Chlorodendrales</taxon>
        <taxon>Chlorodendraceae</taxon>
        <taxon>Tetraselmis</taxon>
    </lineage>
</organism>
<feature type="compositionally biased region" description="Gly residues" evidence="2">
    <location>
        <begin position="407"/>
        <end position="416"/>
    </location>
</feature>
<feature type="compositionally biased region" description="Basic and acidic residues" evidence="2">
    <location>
        <begin position="195"/>
        <end position="209"/>
    </location>
</feature>
<dbReference type="SMART" id="SM00401">
    <property type="entry name" value="ZnF_GATA"/>
    <property type="match status" value="1"/>
</dbReference>
<dbReference type="InterPro" id="IPR000679">
    <property type="entry name" value="Znf_GATA"/>
</dbReference>
<evidence type="ECO:0000256" key="1">
    <source>
        <dbReference type="PROSITE-ProRule" id="PRU00094"/>
    </source>
</evidence>
<dbReference type="GO" id="GO:0043565">
    <property type="term" value="F:sequence-specific DNA binding"/>
    <property type="evidence" value="ECO:0007669"/>
    <property type="project" value="InterPro"/>
</dbReference>
<reference evidence="5" key="1">
    <citation type="submission" date="2014-05" db="EMBL/GenBank/DDBJ databases">
        <title>The transcriptome of the halophilic microalga Tetraselmis sp. GSL018 isolated from the Great Salt Lake, Utah.</title>
        <authorList>
            <person name="Jinkerson R.E."/>
            <person name="D'Adamo S."/>
            <person name="Posewitz M.C."/>
        </authorList>
    </citation>
    <scope>NUCLEOTIDE SEQUENCE</scope>
    <source>
        <strain evidence="5">GSL018</strain>
    </source>
</reference>
<keyword evidence="1" id="KW-0863">Zinc-finger</keyword>
<gene>
    <name evidence="5" type="ORF">TSPGSL018_11416</name>
    <name evidence="4" type="ORF">TSPGSL018_28682</name>
</gene>
<feature type="compositionally biased region" description="Basic and acidic residues" evidence="2">
    <location>
        <begin position="220"/>
        <end position="232"/>
    </location>
</feature>
<dbReference type="SUPFAM" id="SSF57716">
    <property type="entry name" value="Glucocorticoid receptor-like (DNA-binding domain)"/>
    <property type="match status" value="1"/>
</dbReference>
<feature type="region of interest" description="Disordered" evidence="2">
    <location>
        <begin position="263"/>
        <end position="288"/>
    </location>
</feature>
<feature type="compositionally biased region" description="Basic and acidic residues" evidence="2">
    <location>
        <begin position="120"/>
        <end position="132"/>
    </location>
</feature>
<evidence type="ECO:0000256" key="2">
    <source>
        <dbReference type="SAM" id="MobiDB-lite"/>
    </source>
</evidence>
<dbReference type="EMBL" id="GBEZ01026677">
    <property type="protein sequence ID" value="JAC60554.1"/>
    <property type="molecule type" value="Transcribed_RNA"/>
</dbReference>
<feature type="compositionally biased region" description="Polar residues" evidence="2">
    <location>
        <begin position="99"/>
        <end position="111"/>
    </location>
</feature>
<accession>A0A061R989</accession>
<dbReference type="Gene3D" id="3.30.50.10">
    <property type="entry name" value="Erythroid Transcription Factor GATA-1, subunit A"/>
    <property type="match status" value="1"/>
</dbReference>